<dbReference type="Gene3D" id="3.30.70.1290">
    <property type="entry name" value="Transposase IS200-like"/>
    <property type="match status" value="1"/>
</dbReference>
<name>A0A3B1D178_9ZZZZ</name>
<protein>
    <recommendedName>
        <fullName evidence="1">Transposase IS200-like domain-containing protein</fullName>
    </recommendedName>
</protein>
<proteinExistence type="predicted"/>
<dbReference type="SMART" id="SM01321">
    <property type="entry name" value="Y1_Tnp"/>
    <property type="match status" value="1"/>
</dbReference>
<dbReference type="InterPro" id="IPR036515">
    <property type="entry name" value="Transposase_17_sf"/>
</dbReference>
<dbReference type="Pfam" id="PF01797">
    <property type="entry name" value="Y1_Tnp"/>
    <property type="match status" value="1"/>
</dbReference>
<organism evidence="2">
    <name type="scientific">hydrothermal vent metagenome</name>
    <dbReference type="NCBI Taxonomy" id="652676"/>
    <lineage>
        <taxon>unclassified sequences</taxon>
        <taxon>metagenomes</taxon>
        <taxon>ecological metagenomes</taxon>
    </lineage>
</organism>
<dbReference type="EMBL" id="UOGJ01000105">
    <property type="protein sequence ID" value="VAX36656.1"/>
    <property type="molecule type" value="Genomic_DNA"/>
</dbReference>
<dbReference type="GO" id="GO:0003677">
    <property type="term" value="F:DNA binding"/>
    <property type="evidence" value="ECO:0007669"/>
    <property type="project" value="InterPro"/>
</dbReference>
<evidence type="ECO:0000259" key="1">
    <source>
        <dbReference type="SMART" id="SM01321"/>
    </source>
</evidence>
<sequence length="329" mass="38151">MPRQARLDYPGAYHHVMGRGIDGHHIFKEKSDKKDFLARVKKLTEKSSMQIHAWCLMSNHYHLLYQTGETGLACFMRQLLTGFAISYNKRHRRQGHLFQNRYKSIIVEEDEYFLPLLRYIHLNPVKAKFISLEKLKYYPWCGHHEIFFEGKESVIKREDVLSFFGLTKQKAMIAYVDYLKEGIGKDEGHLTGGGLIRSSGGWNEVIRRGGEEREVGDERVLGSGDFVTNVLQQCEQADVMSNEFQSIEEMVQKIEKYYDLEQGLLRELKTKKYREARSVFLYAAVKRMGLTVKQAGVELKIKDSSASAGVQKGMMIEKKKRVLSRIRKQ</sequence>
<dbReference type="AlphaFoldDB" id="A0A3B1D178"/>
<accession>A0A3B1D178</accession>
<dbReference type="InterPro" id="IPR002686">
    <property type="entry name" value="Transposase_17"/>
</dbReference>
<dbReference type="PANTHER" id="PTHR34322:SF2">
    <property type="entry name" value="TRANSPOSASE IS200-LIKE DOMAIN-CONTAINING PROTEIN"/>
    <property type="match status" value="1"/>
</dbReference>
<evidence type="ECO:0000313" key="2">
    <source>
        <dbReference type="EMBL" id="VAX36656.1"/>
    </source>
</evidence>
<dbReference type="SUPFAM" id="SSF143422">
    <property type="entry name" value="Transposase IS200-like"/>
    <property type="match status" value="1"/>
</dbReference>
<dbReference type="PANTHER" id="PTHR34322">
    <property type="entry name" value="TRANSPOSASE, Y1_TNP DOMAIN-CONTAINING"/>
    <property type="match status" value="1"/>
</dbReference>
<gene>
    <name evidence="2" type="ORF">MNBD_UNCLBAC01-1200</name>
</gene>
<feature type="domain" description="Transposase IS200-like" evidence="1">
    <location>
        <begin position="9"/>
        <end position="123"/>
    </location>
</feature>
<reference evidence="2" key="1">
    <citation type="submission" date="2018-06" db="EMBL/GenBank/DDBJ databases">
        <authorList>
            <person name="Zhirakovskaya E."/>
        </authorList>
    </citation>
    <scope>NUCLEOTIDE SEQUENCE</scope>
</reference>
<dbReference type="GO" id="GO:0006313">
    <property type="term" value="P:DNA transposition"/>
    <property type="evidence" value="ECO:0007669"/>
    <property type="project" value="InterPro"/>
</dbReference>
<dbReference type="GO" id="GO:0004803">
    <property type="term" value="F:transposase activity"/>
    <property type="evidence" value="ECO:0007669"/>
    <property type="project" value="InterPro"/>
</dbReference>